<dbReference type="Pfam" id="PF13191">
    <property type="entry name" value="AAA_16"/>
    <property type="match status" value="1"/>
</dbReference>
<dbReference type="InterPro" id="IPR036388">
    <property type="entry name" value="WH-like_DNA-bd_sf"/>
</dbReference>
<evidence type="ECO:0000256" key="2">
    <source>
        <dbReference type="SAM" id="MobiDB-lite"/>
    </source>
</evidence>
<dbReference type="InterPro" id="IPR027417">
    <property type="entry name" value="P-loop_NTPase"/>
</dbReference>
<accession>A0A550JJ79</accession>
<dbReference type="InterPro" id="IPR011990">
    <property type="entry name" value="TPR-like_helical_dom_sf"/>
</dbReference>
<dbReference type="AlphaFoldDB" id="A0A550JJ79"/>
<dbReference type="InterPro" id="IPR051677">
    <property type="entry name" value="AfsR-DnrI-RedD_regulator"/>
</dbReference>
<dbReference type="InterPro" id="IPR019734">
    <property type="entry name" value="TPR_rpt"/>
</dbReference>
<dbReference type="SUPFAM" id="SSF52540">
    <property type="entry name" value="P-loop containing nucleoside triphosphate hydrolases"/>
    <property type="match status" value="1"/>
</dbReference>
<dbReference type="Pfam" id="PF03704">
    <property type="entry name" value="BTAD"/>
    <property type="match status" value="1"/>
</dbReference>
<dbReference type="Proteomes" id="UP000317155">
    <property type="component" value="Unassembled WGS sequence"/>
</dbReference>
<dbReference type="SMART" id="SM01043">
    <property type="entry name" value="BTAD"/>
    <property type="match status" value="1"/>
</dbReference>
<dbReference type="InterPro" id="IPR059106">
    <property type="entry name" value="WHD_MalT"/>
</dbReference>
<dbReference type="OrthoDB" id="223734at2"/>
<feature type="domain" description="Bacterial transcriptional activator" evidence="3">
    <location>
        <begin position="941"/>
        <end position="1082"/>
    </location>
</feature>
<protein>
    <submittedName>
        <fullName evidence="4">AAA family ATPase</fullName>
    </submittedName>
</protein>
<dbReference type="InterPro" id="IPR005158">
    <property type="entry name" value="BTAD"/>
</dbReference>
<dbReference type="Gene3D" id="1.25.40.10">
    <property type="entry name" value="Tetratricopeptide repeat domain"/>
    <property type="match status" value="2"/>
</dbReference>
<dbReference type="InterPro" id="IPR041664">
    <property type="entry name" value="AAA_16"/>
</dbReference>
<keyword evidence="5" id="KW-1185">Reference proteome</keyword>
<gene>
    <name evidence="4" type="ORF">FL622_04005</name>
</gene>
<proteinExistence type="predicted"/>
<dbReference type="Gene3D" id="1.10.10.10">
    <property type="entry name" value="Winged helix-like DNA-binding domain superfamily/Winged helix DNA-binding domain"/>
    <property type="match status" value="1"/>
</dbReference>
<dbReference type="PANTHER" id="PTHR35807">
    <property type="entry name" value="TRANSCRIPTIONAL REGULATOR REDD-RELATED"/>
    <property type="match status" value="1"/>
</dbReference>
<comment type="caution">
    <text evidence="4">The sequence shown here is derived from an EMBL/GenBank/DDBJ whole genome shotgun (WGS) entry which is preliminary data.</text>
</comment>
<evidence type="ECO:0000259" key="3">
    <source>
        <dbReference type="SMART" id="SM01043"/>
    </source>
</evidence>
<dbReference type="EMBL" id="VJVV01000002">
    <property type="protein sequence ID" value="TRO83254.1"/>
    <property type="molecule type" value="Genomic_DNA"/>
</dbReference>
<dbReference type="Pfam" id="PF25873">
    <property type="entry name" value="WHD_MalT"/>
    <property type="match status" value="1"/>
</dbReference>
<evidence type="ECO:0000313" key="4">
    <source>
        <dbReference type="EMBL" id="TRO83254.1"/>
    </source>
</evidence>
<evidence type="ECO:0000256" key="1">
    <source>
        <dbReference type="PROSITE-ProRule" id="PRU00339"/>
    </source>
</evidence>
<feature type="repeat" description="TPR" evidence="1">
    <location>
        <begin position="1000"/>
        <end position="1033"/>
    </location>
</feature>
<dbReference type="RefSeq" id="WP_092056002.1">
    <property type="nucleotide sequence ID" value="NZ_FOJJ01000012.1"/>
</dbReference>
<name>A0A550JJ79_9BACT</name>
<organism evidence="4 5">
    <name type="scientific">Trichloromonas acetexigens</name>
    <dbReference type="NCBI Taxonomy" id="38815"/>
    <lineage>
        <taxon>Bacteria</taxon>
        <taxon>Pseudomonadati</taxon>
        <taxon>Thermodesulfobacteriota</taxon>
        <taxon>Desulfuromonadia</taxon>
        <taxon>Desulfuromonadales</taxon>
        <taxon>Trichloromonadaceae</taxon>
        <taxon>Trichloromonas</taxon>
    </lineage>
</organism>
<dbReference type="SUPFAM" id="SSF48452">
    <property type="entry name" value="TPR-like"/>
    <property type="match status" value="2"/>
</dbReference>
<reference evidence="4 5" key="1">
    <citation type="submission" date="2019-07" db="EMBL/GenBank/DDBJ databases">
        <title>Insights of Desulfuromonas acetexigens electromicrobiology.</title>
        <authorList>
            <person name="Katuri K."/>
            <person name="Sapireddy V."/>
            <person name="Shaw D.R."/>
            <person name="Saikaly P."/>
        </authorList>
    </citation>
    <scope>NUCLEOTIDE SEQUENCE [LARGE SCALE GENOMIC DNA]</scope>
    <source>
        <strain evidence="4 5">2873</strain>
    </source>
</reference>
<evidence type="ECO:0000313" key="5">
    <source>
        <dbReference type="Proteomes" id="UP000317155"/>
    </source>
</evidence>
<keyword evidence="1" id="KW-0802">TPR repeat</keyword>
<dbReference type="PROSITE" id="PS50005">
    <property type="entry name" value="TPR"/>
    <property type="match status" value="1"/>
</dbReference>
<feature type="region of interest" description="Disordered" evidence="2">
    <location>
        <begin position="1"/>
        <end position="24"/>
    </location>
</feature>
<dbReference type="Gene3D" id="3.40.50.300">
    <property type="entry name" value="P-loop containing nucleotide triphosphate hydrolases"/>
    <property type="match status" value="1"/>
</dbReference>
<sequence length="1092" mass="122870">MPEQKPSARSFAAGKFSPPVLDPQRHLPRTRVIEILRQAEARGRRIFLIRGQAGRGKTTLAREFLQECDAPFLWYQMGEEDRDPVFFCAALLEGLRRPLARFRTPLLEAMLDKGELATGDAERAAELLATELSAFLSGPFFLVFDDLHLIDGSPASLAFFSSLLQFLPVDVRVLGLSRWALPLSLEKKCLLILDNETLALNRQETVALYDRLFDLAPTGETLDLAVRRSEGWIMGLVLIGRALARFGEDAVCSRLHGMESLGQEQVEEFFGEEVLDGLDEEMRHGLLRLALFDDLPLPLIARVSEDERVPELLAELSRHNLFVRADEEGCTYGFHHLFRDSLRNLGLRELSEEERRRALARGGRWYLEDGRIEEALACLAEARDYPACEALLKDFGMALLGSNRLKTLETALGTLPEPVMDEYAVLAFYYGMSLMDSCPERAHALLEQARGRFAETGMARGELLASAQLILFHLFIDGRFNLAAPLLGRAERLLAGLESTLPPIMLIQVNHALAAGHYFIYGDGEAVPRYAGHAWELAKQHDYDNLLAGITIIQGYHYAVRGHWESFRAKAEEAQELLANPRVSPLHRLYLRLMQLNLLSLQGDLVNYHRQRAVIEEIFSRDLLVKTTLGPLFWVLDIDVALAEGRLDEAATFVRMGLDSGYAAGNPHLRGMYRQYQAFLLALADRRPEALAAVDEALALRNEAGGRLFTAINRMILGAACVRLGEPERAERLLEEAIRLCEDLDEHFTRIGALAFRGLLRLSLGRTEEAGADIRGAMVGLKNNHLRHFYLATPTLLQEFLAAAGRLGIEVETARAIAARQLDLALLDKGRILPRLHIRTLGPLVMSLDRRMELREGVWSPAQRAFWALLLSEKERSLPQERMQLGLWPESPADKSRASFDTLLSRARRVLDAACHPLSAKNYLELKRGVLALINCHAEDEDFSAEIVSGLRLARQGRPWQAGNRLYRGLRLWRGGYLSQVEVEDEQLLARRSELERLYLQGVLAWGGLLVTAGRDDEALDLYNEALRVDPTQHDLVKALYELHSRGNAPTAARRMLEQYRKALARADYEPDEIDAIVESLWVPQPEKRGNF</sequence>